<accession>A0A2W4W9L5</accession>
<evidence type="ECO:0008006" key="4">
    <source>
        <dbReference type="Google" id="ProtNLM"/>
    </source>
</evidence>
<organism evidence="2 3">
    <name type="scientific">Pseudanabaena frigida</name>
    <dbReference type="NCBI Taxonomy" id="945775"/>
    <lineage>
        <taxon>Bacteria</taxon>
        <taxon>Bacillati</taxon>
        <taxon>Cyanobacteriota</taxon>
        <taxon>Cyanophyceae</taxon>
        <taxon>Pseudanabaenales</taxon>
        <taxon>Pseudanabaenaceae</taxon>
        <taxon>Pseudanabaena</taxon>
    </lineage>
</organism>
<evidence type="ECO:0000256" key="1">
    <source>
        <dbReference type="SAM" id="MobiDB-lite"/>
    </source>
</evidence>
<name>A0A2W4W9L5_9CYAN</name>
<feature type="compositionally biased region" description="Low complexity" evidence="1">
    <location>
        <begin position="204"/>
        <end position="226"/>
    </location>
</feature>
<evidence type="ECO:0000313" key="2">
    <source>
        <dbReference type="EMBL" id="PZO41526.1"/>
    </source>
</evidence>
<dbReference type="Proteomes" id="UP000249467">
    <property type="component" value="Unassembled WGS sequence"/>
</dbReference>
<feature type="region of interest" description="Disordered" evidence="1">
    <location>
        <begin position="192"/>
        <end position="277"/>
    </location>
</feature>
<feature type="compositionally biased region" description="Polar residues" evidence="1">
    <location>
        <begin position="238"/>
        <end position="250"/>
    </location>
</feature>
<dbReference type="EMBL" id="QBML01000011">
    <property type="protein sequence ID" value="PZO41526.1"/>
    <property type="molecule type" value="Genomic_DNA"/>
</dbReference>
<sequence length="365" mass="39532">MRLAIEKLGRSLQFIKPCLKLNKGERLDMFLWDFFQSFFRNFFKESQRQKLVALFFAGLCIFALATPQIAPASAQATQATVQEILDGNQVFIQNQRASLNDVARQQQQVRTGNSRTALLFNTGAVARLSANSVLNIGQCARLTRGTILINGAVNACSSGITTGVRGTTYLLEVDESGNQQVKVLEGEVVVKRNATPLTDEDDGSTPSTKPTTKPNQNPNTSSSSTTQKGKQFAVPSGGNRQLPDNPQNSRPVAPLTPSPVNGKPILKVDPSAQPTKQPEEVVLKAGEKVEFDNGGALGIIQKLSENEFVNLLKGNLFEGFTNQIPGIDKVRAVFDGLFPGVNFPISLPSIPTPSIPIPSLPRFPF</sequence>
<reference evidence="2 3" key="2">
    <citation type="submission" date="2018-06" db="EMBL/GenBank/DDBJ databases">
        <title>Metagenomic assembly of (sub)arctic Cyanobacteria and their associated microbiome from non-axenic cultures.</title>
        <authorList>
            <person name="Baurain D."/>
        </authorList>
    </citation>
    <scope>NUCLEOTIDE SEQUENCE [LARGE SCALE GENOMIC DNA]</scope>
    <source>
        <strain evidence="2">ULC066bin1</strain>
    </source>
</reference>
<evidence type="ECO:0000313" key="3">
    <source>
        <dbReference type="Proteomes" id="UP000249467"/>
    </source>
</evidence>
<comment type="caution">
    <text evidence="2">The sequence shown here is derived from an EMBL/GenBank/DDBJ whole genome shotgun (WGS) entry which is preliminary data.</text>
</comment>
<gene>
    <name evidence="2" type="ORF">DCF19_10035</name>
</gene>
<reference evidence="2 3" key="1">
    <citation type="submission" date="2018-04" db="EMBL/GenBank/DDBJ databases">
        <authorList>
            <person name="Go L.Y."/>
            <person name="Mitchell J.A."/>
        </authorList>
    </citation>
    <scope>NUCLEOTIDE SEQUENCE [LARGE SCALE GENOMIC DNA]</scope>
    <source>
        <strain evidence="2">ULC066bin1</strain>
    </source>
</reference>
<protein>
    <recommendedName>
        <fullName evidence="4">FecR protein domain-containing protein</fullName>
    </recommendedName>
</protein>
<proteinExistence type="predicted"/>
<dbReference type="AlphaFoldDB" id="A0A2W4W9L5"/>